<feature type="compositionally biased region" description="Polar residues" evidence="1">
    <location>
        <begin position="22"/>
        <end position="35"/>
    </location>
</feature>
<protein>
    <submittedName>
        <fullName evidence="2">(spotted green pufferfish) hypothetical protein</fullName>
    </submittedName>
</protein>
<comment type="caution">
    <text evidence="2">The sequence shown here is derived from an EMBL/GenBank/DDBJ whole genome shotgun (WGS) entry which is preliminary data.</text>
</comment>
<dbReference type="EMBL" id="CAAE01006279">
    <property type="protein sequence ID" value="CAF89068.1"/>
    <property type="molecule type" value="Genomic_DNA"/>
</dbReference>
<reference evidence="2" key="2">
    <citation type="submission" date="2004-02" db="EMBL/GenBank/DDBJ databases">
        <authorList>
            <consortium name="Genoscope"/>
            <consortium name="Whitehead Institute Centre for Genome Research"/>
        </authorList>
    </citation>
    <scope>NUCLEOTIDE SEQUENCE</scope>
</reference>
<feature type="non-terminal residue" evidence="2">
    <location>
        <position position="67"/>
    </location>
</feature>
<proteinExistence type="predicted"/>
<reference evidence="2" key="1">
    <citation type="journal article" date="2004" name="Nature">
        <title>Genome duplication in the teleost fish Tetraodon nigroviridis reveals the early vertebrate proto-karyotype.</title>
        <authorList>
            <person name="Jaillon O."/>
            <person name="Aury J.-M."/>
            <person name="Brunet F."/>
            <person name="Petit J.-L."/>
            <person name="Stange-Thomann N."/>
            <person name="Mauceli E."/>
            <person name="Bouneau L."/>
            <person name="Fischer C."/>
            <person name="Ozouf-Costaz C."/>
            <person name="Bernot A."/>
            <person name="Nicaud S."/>
            <person name="Jaffe D."/>
            <person name="Fisher S."/>
            <person name="Lutfalla G."/>
            <person name="Dossat C."/>
            <person name="Segurens B."/>
            <person name="Dasilva C."/>
            <person name="Salanoubat M."/>
            <person name="Levy M."/>
            <person name="Boudet N."/>
            <person name="Castellano S."/>
            <person name="Anthouard V."/>
            <person name="Jubin C."/>
            <person name="Castelli V."/>
            <person name="Katinka M."/>
            <person name="Vacherie B."/>
            <person name="Biemont C."/>
            <person name="Skalli Z."/>
            <person name="Cattolico L."/>
            <person name="Poulain J."/>
            <person name="De Berardinis V."/>
            <person name="Cruaud C."/>
            <person name="Duprat S."/>
            <person name="Brottier P."/>
            <person name="Coutanceau J.-P."/>
            <person name="Gouzy J."/>
            <person name="Parra G."/>
            <person name="Lardier G."/>
            <person name="Chapple C."/>
            <person name="McKernan K.J."/>
            <person name="McEwan P."/>
            <person name="Bosak S."/>
            <person name="Kellis M."/>
            <person name="Volff J.-N."/>
            <person name="Guigo R."/>
            <person name="Zody M.C."/>
            <person name="Mesirov J."/>
            <person name="Lindblad-Toh K."/>
            <person name="Birren B."/>
            <person name="Nusbaum C."/>
            <person name="Kahn D."/>
            <person name="Robinson-Rechavi M."/>
            <person name="Laudet V."/>
            <person name="Schachter V."/>
            <person name="Quetier F."/>
            <person name="Saurin W."/>
            <person name="Scarpelli C."/>
            <person name="Wincker P."/>
            <person name="Lander E.S."/>
            <person name="Weissenbach J."/>
            <person name="Roest Crollius H."/>
        </authorList>
    </citation>
    <scope>NUCLEOTIDE SEQUENCE [LARGE SCALE GENOMIC DNA]</scope>
</reference>
<feature type="compositionally biased region" description="Basic residues" evidence="1">
    <location>
        <begin position="47"/>
        <end position="67"/>
    </location>
</feature>
<accession>Q4TDG4</accession>
<evidence type="ECO:0000313" key="2">
    <source>
        <dbReference type="EMBL" id="CAF89068.1"/>
    </source>
</evidence>
<feature type="region of interest" description="Disordered" evidence="1">
    <location>
        <begin position="22"/>
        <end position="67"/>
    </location>
</feature>
<dbReference type="KEGG" id="tng:GSTEN00002809G001"/>
<feature type="non-terminal residue" evidence="2">
    <location>
        <position position="1"/>
    </location>
</feature>
<dbReference type="AlphaFoldDB" id="Q4TDG4"/>
<gene>
    <name evidence="2" type="ORF">GSTENG00002809001</name>
</gene>
<name>Q4TDG4_TETNG</name>
<evidence type="ECO:0000256" key="1">
    <source>
        <dbReference type="SAM" id="MobiDB-lite"/>
    </source>
</evidence>
<organism evidence="2">
    <name type="scientific">Tetraodon nigroviridis</name>
    <name type="common">Spotted green pufferfish</name>
    <name type="synonym">Chelonodon nigroviridis</name>
    <dbReference type="NCBI Taxonomy" id="99883"/>
    <lineage>
        <taxon>Eukaryota</taxon>
        <taxon>Metazoa</taxon>
        <taxon>Chordata</taxon>
        <taxon>Craniata</taxon>
        <taxon>Vertebrata</taxon>
        <taxon>Euteleostomi</taxon>
        <taxon>Actinopterygii</taxon>
        <taxon>Neopterygii</taxon>
        <taxon>Teleostei</taxon>
        <taxon>Neoteleostei</taxon>
        <taxon>Acanthomorphata</taxon>
        <taxon>Eupercaria</taxon>
        <taxon>Tetraodontiformes</taxon>
        <taxon>Tetradontoidea</taxon>
        <taxon>Tetraodontidae</taxon>
        <taxon>Tetraodon</taxon>
    </lineage>
</organism>
<sequence>SSRTSSPSGSWTTATVTWLASPSTCSVETPPSFTQKPRRSCPAWGRQRPRVRRKTVQKTNRHKSPHS</sequence>